<evidence type="ECO:0000256" key="4">
    <source>
        <dbReference type="ARBA" id="ARBA00022989"/>
    </source>
</evidence>
<keyword evidence="8 9" id="KW-0739">Sodium transport</keyword>
<comment type="similarity">
    <text evidence="9">Belongs to the monovalent cation:proton antiporter 1 (CPA1) transporter (TC 2.A.36) family.</text>
</comment>
<evidence type="ECO:0000256" key="8">
    <source>
        <dbReference type="ARBA" id="ARBA00023201"/>
    </source>
</evidence>
<dbReference type="GO" id="GO:0051453">
    <property type="term" value="P:regulation of intracellular pH"/>
    <property type="evidence" value="ECO:0007669"/>
    <property type="project" value="TreeGrafter"/>
</dbReference>
<gene>
    <name evidence="13" type="primary">slc9a-9</name>
</gene>
<feature type="transmembrane region" description="Helical" evidence="10">
    <location>
        <begin position="286"/>
        <end position="311"/>
    </location>
</feature>
<feature type="transmembrane region" description="Helical" evidence="10">
    <location>
        <begin position="408"/>
        <end position="432"/>
    </location>
</feature>
<reference evidence="13" key="1">
    <citation type="journal article" date="2015" name="Elife">
        <title>Stem cells and fluid flow drive cyst formation in an invertebrate excretory organ.</title>
        <authorList>
            <person name="Thi-Kim Vu H."/>
            <person name="Rink J.C."/>
            <person name="McKinney S.A."/>
            <person name="McClain M."/>
            <person name="Lakshmanaperumal N."/>
            <person name="Alexander R."/>
            <person name="Sanchez Alvarado A."/>
        </authorList>
    </citation>
    <scope>NUCLEOTIDE SEQUENCE</scope>
</reference>
<feature type="signal peptide" evidence="11">
    <location>
        <begin position="1"/>
        <end position="18"/>
    </location>
</feature>
<dbReference type="AlphaFoldDB" id="A0A0H3YF75"/>
<dbReference type="PANTHER" id="PTHR10110">
    <property type="entry name" value="SODIUM/HYDROGEN EXCHANGER"/>
    <property type="match status" value="1"/>
</dbReference>
<protein>
    <recommendedName>
        <fullName evidence="9">Sodium/hydrogen exchanger</fullName>
    </recommendedName>
</protein>
<keyword evidence="7 10" id="KW-0472">Membrane</keyword>
<evidence type="ECO:0000256" key="11">
    <source>
        <dbReference type="SAM" id="SignalP"/>
    </source>
</evidence>
<feature type="transmembrane region" description="Helical" evidence="10">
    <location>
        <begin position="116"/>
        <end position="137"/>
    </location>
</feature>
<dbReference type="Pfam" id="PF00999">
    <property type="entry name" value="Na_H_Exchanger"/>
    <property type="match status" value="1"/>
</dbReference>
<feature type="chain" id="PRO_5005204051" description="Sodium/hydrogen exchanger" evidence="11">
    <location>
        <begin position="19"/>
        <end position="660"/>
    </location>
</feature>
<dbReference type="Gene3D" id="6.10.140.1330">
    <property type="match status" value="1"/>
</dbReference>
<feature type="transmembrane region" description="Helical" evidence="10">
    <location>
        <begin position="474"/>
        <end position="494"/>
    </location>
</feature>
<sequence>MIKIIFGIILLCISAGNSFPVEKNQTSTNQYRNISQEIHFQSRNLYNPFASFHFESLKIYFAGTIFVILFVFVKYASEKTFNYCELVCFTGCDNKTVPKIIPQKKCTKHQIKPGSILPESAFLVSSGAVIAIILLKLGINWEGSLDPNLIFNLLLVPIVMGAAWSTDKITFYRNLGTILLFAIVGTILNAAILAPLFYYGSKSRWGIFDTIDFDVVDSGLFATIICAVDPVAVLSVFESMHIDKLVYNVVFGESLLNDGVAVVFYRAFYEMKTISEINFIQSLSIVVLYFMYAFVISVILAFVMAIVISYVSKIFYNQQALEFVAVFSLNYLTYIIADFIKGSGIISLFFCVLIQRQYVQANLSVTSNTIISQVISQLSLLSEGVIYIMMGLTSFSPTGLLKNSDIRFSIFLIVSCYISRFIVVYFLGFIVNMFRNEKLEYKKALFIQAHGGLRGAIGFSLVLTLNEFFDNRYYYQSATAIMVFFSVYVLGASIKPLVKVLKISIETHGEQLVFLSLQEKISDRVKEGIKTVIGSSSLRFKWENWYRNFNNEYFKKWFMNNKTLERKAYNSGVLKVYRCQSILEAQEISNIDSTSSLFDEKKANSRSRNFHRAHRSHASFVSLLNQSHEQNDHQLFVSNDSVKDGKFFLFGDGKHNGNGK</sequence>
<evidence type="ECO:0000313" key="13">
    <source>
        <dbReference type="EMBL" id="AKN21467.1"/>
    </source>
</evidence>
<evidence type="ECO:0000256" key="7">
    <source>
        <dbReference type="ARBA" id="ARBA00023136"/>
    </source>
</evidence>
<keyword evidence="2 9" id="KW-0813">Transport</keyword>
<dbReference type="PANTHER" id="PTHR10110:SF126">
    <property type="entry name" value="NA(+)_H(+) EXCHANGER PROTEIN 7"/>
    <property type="match status" value="1"/>
</dbReference>
<organism evidence="13">
    <name type="scientific">Schmidtea mediterranea</name>
    <name type="common">Freshwater planarian flatworm</name>
    <dbReference type="NCBI Taxonomy" id="79327"/>
    <lineage>
        <taxon>Eukaryota</taxon>
        <taxon>Metazoa</taxon>
        <taxon>Spiralia</taxon>
        <taxon>Lophotrochozoa</taxon>
        <taxon>Platyhelminthes</taxon>
        <taxon>Rhabditophora</taxon>
        <taxon>Seriata</taxon>
        <taxon>Tricladida</taxon>
        <taxon>Continenticola</taxon>
        <taxon>Geoplanoidea</taxon>
        <taxon>Dugesiidae</taxon>
        <taxon>Schmidtea</taxon>
    </lineage>
</organism>
<dbReference type="PRINTS" id="PR01084">
    <property type="entry name" value="NAHEXCHNGR"/>
</dbReference>
<feature type="transmembrane region" description="Helical" evidence="10">
    <location>
        <begin position="178"/>
        <end position="199"/>
    </location>
</feature>
<feature type="transmembrane region" description="Helical" evidence="10">
    <location>
        <begin position="57"/>
        <end position="76"/>
    </location>
</feature>
<keyword evidence="3 9" id="KW-0812">Transmembrane</keyword>
<keyword evidence="9" id="KW-0050">Antiport</keyword>
<name>A0A0H3YF75_SCHMD</name>
<dbReference type="GO" id="GO:0015386">
    <property type="term" value="F:potassium:proton antiporter activity"/>
    <property type="evidence" value="ECO:0007669"/>
    <property type="project" value="TreeGrafter"/>
</dbReference>
<evidence type="ECO:0000256" key="5">
    <source>
        <dbReference type="ARBA" id="ARBA00023053"/>
    </source>
</evidence>
<evidence type="ECO:0000256" key="6">
    <source>
        <dbReference type="ARBA" id="ARBA00023065"/>
    </source>
</evidence>
<accession>A0A0H3YF75</accession>
<feature type="transmembrane region" description="Helical" evidence="10">
    <location>
        <begin position="219"/>
        <end position="237"/>
    </location>
</feature>
<dbReference type="OrthoDB" id="196264at2759"/>
<dbReference type="GO" id="GO:0098719">
    <property type="term" value="P:sodium ion import across plasma membrane"/>
    <property type="evidence" value="ECO:0007669"/>
    <property type="project" value="TreeGrafter"/>
</dbReference>
<evidence type="ECO:0000256" key="9">
    <source>
        <dbReference type="RuleBase" id="RU003722"/>
    </source>
</evidence>
<proteinExistence type="evidence at transcript level"/>
<comment type="subcellular location">
    <subcellularLocation>
        <location evidence="1">Membrane</location>
        <topology evidence="1">Multi-pass membrane protein</topology>
    </subcellularLocation>
</comment>
<feature type="domain" description="Cation/H+ exchanger transmembrane" evidence="12">
    <location>
        <begin position="117"/>
        <end position="499"/>
    </location>
</feature>
<keyword evidence="5" id="KW-0915">Sodium</keyword>
<keyword evidence="4 10" id="KW-1133">Transmembrane helix</keyword>
<dbReference type="InterPro" id="IPR018422">
    <property type="entry name" value="Cation/H_exchanger_CPA1"/>
</dbReference>
<feature type="transmembrane region" description="Helical" evidence="10">
    <location>
        <begin position="444"/>
        <end position="462"/>
    </location>
</feature>
<dbReference type="GO" id="GO:0015385">
    <property type="term" value="F:sodium:proton antiporter activity"/>
    <property type="evidence" value="ECO:0007669"/>
    <property type="project" value="InterPro"/>
</dbReference>
<evidence type="ECO:0000256" key="1">
    <source>
        <dbReference type="ARBA" id="ARBA00004141"/>
    </source>
</evidence>
<feature type="transmembrane region" description="Helical" evidence="10">
    <location>
        <begin position="149"/>
        <end position="166"/>
    </location>
</feature>
<dbReference type="GO" id="GO:0005886">
    <property type="term" value="C:plasma membrane"/>
    <property type="evidence" value="ECO:0007669"/>
    <property type="project" value="TreeGrafter"/>
</dbReference>
<keyword evidence="11" id="KW-0732">Signal</keyword>
<evidence type="ECO:0000256" key="2">
    <source>
        <dbReference type="ARBA" id="ARBA00022448"/>
    </source>
</evidence>
<dbReference type="InterPro" id="IPR004709">
    <property type="entry name" value="NaH_exchanger"/>
</dbReference>
<evidence type="ECO:0000256" key="10">
    <source>
        <dbReference type="SAM" id="Phobius"/>
    </source>
</evidence>
<dbReference type="InterPro" id="IPR006153">
    <property type="entry name" value="Cation/H_exchanger_TM"/>
</dbReference>
<evidence type="ECO:0000259" key="12">
    <source>
        <dbReference type="Pfam" id="PF00999"/>
    </source>
</evidence>
<dbReference type="NCBIfam" id="TIGR00840">
    <property type="entry name" value="b_cpa1"/>
    <property type="match status" value="1"/>
</dbReference>
<dbReference type="EMBL" id="KT163517">
    <property type="protein sequence ID" value="AKN21467.1"/>
    <property type="molecule type" value="mRNA"/>
</dbReference>
<keyword evidence="6 9" id="KW-0406">Ion transport</keyword>
<feature type="transmembrane region" description="Helical" evidence="10">
    <location>
        <begin position="331"/>
        <end position="354"/>
    </location>
</feature>
<feature type="transmembrane region" description="Helical" evidence="10">
    <location>
        <begin position="374"/>
        <end position="396"/>
    </location>
</feature>
<evidence type="ECO:0000256" key="3">
    <source>
        <dbReference type="ARBA" id="ARBA00022692"/>
    </source>
</evidence>